<reference evidence="4 5" key="1">
    <citation type="submission" date="2015-01" db="EMBL/GenBank/DDBJ databases">
        <title>The Genome Sequence of Exophiala mesophila CBS40295.</title>
        <authorList>
            <consortium name="The Broad Institute Genomics Platform"/>
            <person name="Cuomo C."/>
            <person name="de Hoog S."/>
            <person name="Gorbushina A."/>
            <person name="Stielow B."/>
            <person name="Teixiera M."/>
            <person name="Abouelleil A."/>
            <person name="Chapman S.B."/>
            <person name="Priest M."/>
            <person name="Young S.K."/>
            <person name="Wortman J."/>
            <person name="Nusbaum C."/>
            <person name="Birren B."/>
        </authorList>
    </citation>
    <scope>NUCLEOTIDE SEQUENCE [LARGE SCALE GENOMIC DNA]</scope>
    <source>
        <strain evidence="4 5">CBS 40295</strain>
    </source>
</reference>
<evidence type="ECO:0000256" key="1">
    <source>
        <dbReference type="ARBA" id="ARBA00006765"/>
    </source>
</evidence>
<accession>A0A0D1Y041</accession>
<evidence type="ECO:0000256" key="2">
    <source>
        <dbReference type="SAM" id="Phobius"/>
    </source>
</evidence>
<dbReference type="EMBL" id="KN847522">
    <property type="protein sequence ID" value="KIV93881.1"/>
    <property type="molecule type" value="Genomic_DNA"/>
</dbReference>
<dbReference type="STRING" id="212818.A0A0D1Y041"/>
<organism evidence="4 5">
    <name type="scientific">Exophiala mesophila</name>
    <name type="common">Black yeast-like fungus</name>
    <dbReference type="NCBI Taxonomy" id="212818"/>
    <lineage>
        <taxon>Eukaryota</taxon>
        <taxon>Fungi</taxon>
        <taxon>Dikarya</taxon>
        <taxon>Ascomycota</taxon>
        <taxon>Pezizomycotina</taxon>
        <taxon>Eurotiomycetes</taxon>
        <taxon>Chaetothyriomycetidae</taxon>
        <taxon>Chaetothyriales</taxon>
        <taxon>Herpotrichiellaceae</taxon>
        <taxon>Exophiala</taxon>
    </lineage>
</organism>
<dbReference type="GO" id="GO:0004497">
    <property type="term" value="F:monooxygenase activity"/>
    <property type="evidence" value="ECO:0007669"/>
    <property type="project" value="TreeGrafter"/>
</dbReference>
<dbReference type="Proteomes" id="UP000054302">
    <property type="component" value="Unassembled WGS sequence"/>
</dbReference>
<protein>
    <recommendedName>
        <fullName evidence="3">EF-hand domain-containing protein</fullName>
    </recommendedName>
</protein>
<dbReference type="PANTHER" id="PTHR31495">
    <property type="entry name" value="PEROXYGENASE 3-RELATED"/>
    <property type="match status" value="1"/>
</dbReference>
<dbReference type="SUPFAM" id="SSF47473">
    <property type="entry name" value="EF-hand"/>
    <property type="match status" value="1"/>
</dbReference>
<evidence type="ECO:0000313" key="5">
    <source>
        <dbReference type="Proteomes" id="UP000054302"/>
    </source>
</evidence>
<sequence length="201" mass="22584">MAGQSTPGSTASSSSQSNQSTALQQHVLFWDQDNDGIIWPLDVYRGFRALGFSIIFSLGGLLIPLLFSYRTRLVHSYIPDPFFRLYVSGIHNAKHTSDTGIFDVDGHFVSARFDAMFDQFDHTNSGGLSAGELWALLKYHRSAWDPAGSSFAFMEMWTTWLLIQRDGRVSREDLKGCYDGSLFWKIADLETAQRNDAKIKG</sequence>
<feature type="domain" description="EF-hand" evidence="3">
    <location>
        <begin position="108"/>
        <end position="143"/>
    </location>
</feature>
<dbReference type="GeneID" id="27322905"/>
<keyword evidence="2" id="KW-1133">Transmembrane helix</keyword>
<dbReference type="InterPro" id="IPR002048">
    <property type="entry name" value="EF_hand_dom"/>
</dbReference>
<dbReference type="InterPro" id="IPR011992">
    <property type="entry name" value="EF-hand-dom_pair"/>
</dbReference>
<dbReference type="VEuPathDB" id="FungiDB:PV10_05060"/>
<gene>
    <name evidence="4" type="ORF">PV10_05060</name>
</gene>
<evidence type="ECO:0000313" key="4">
    <source>
        <dbReference type="EMBL" id="KIV93881.1"/>
    </source>
</evidence>
<dbReference type="RefSeq" id="XP_016225455.1">
    <property type="nucleotide sequence ID" value="XM_016369667.1"/>
</dbReference>
<keyword evidence="2" id="KW-0472">Membrane</keyword>
<dbReference type="GO" id="GO:0005509">
    <property type="term" value="F:calcium ion binding"/>
    <property type="evidence" value="ECO:0007669"/>
    <property type="project" value="InterPro"/>
</dbReference>
<dbReference type="InterPro" id="IPR007736">
    <property type="entry name" value="Caleosin-related"/>
</dbReference>
<keyword evidence="2" id="KW-0812">Transmembrane</keyword>
<keyword evidence="5" id="KW-1185">Reference proteome</keyword>
<feature type="transmembrane region" description="Helical" evidence="2">
    <location>
        <begin position="49"/>
        <end position="69"/>
    </location>
</feature>
<dbReference type="PANTHER" id="PTHR31495:SF0">
    <property type="entry name" value="BINDING PROTEIN CALEOSIN, PUTATIVE (AFU_ORTHOLOGUE AFUA_5G13750)-RELATED"/>
    <property type="match status" value="1"/>
</dbReference>
<name>A0A0D1Y041_EXOME</name>
<dbReference type="HOGENOM" id="CLU_062049_1_1_1"/>
<dbReference type="Pfam" id="PF05042">
    <property type="entry name" value="Caleosin"/>
    <property type="match status" value="1"/>
</dbReference>
<dbReference type="AlphaFoldDB" id="A0A0D1Y041"/>
<dbReference type="OMA" id="FEFCEKS"/>
<proteinExistence type="inferred from homology"/>
<dbReference type="PROSITE" id="PS50222">
    <property type="entry name" value="EF_HAND_2"/>
    <property type="match status" value="1"/>
</dbReference>
<comment type="similarity">
    <text evidence="1">Belongs to the caleosin family.</text>
</comment>
<dbReference type="OrthoDB" id="640742at2759"/>
<evidence type="ECO:0000259" key="3">
    <source>
        <dbReference type="PROSITE" id="PS50222"/>
    </source>
</evidence>